<comment type="caution">
    <text evidence="5">The sequence shown here is derived from an EMBL/GenBank/DDBJ whole genome shotgun (WGS) entry which is preliminary data.</text>
</comment>
<dbReference type="GO" id="GO:0005634">
    <property type="term" value="C:nucleus"/>
    <property type="evidence" value="ECO:0007669"/>
    <property type="project" value="TreeGrafter"/>
</dbReference>
<evidence type="ECO:0000256" key="3">
    <source>
        <dbReference type="RuleBase" id="RU367104"/>
    </source>
</evidence>
<dbReference type="GO" id="GO:0036503">
    <property type="term" value="P:ERAD pathway"/>
    <property type="evidence" value="ECO:0007669"/>
    <property type="project" value="TreeGrafter"/>
</dbReference>
<dbReference type="GO" id="GO:0005829">
    <property type="term" value="C:cytosol"/>
    <property type="evidence" value="ECO:0007669"/>
    <property type="project" value="TreeGrafter"/>
</dbReference>
<dbReference type="EMBL" id="SSTD01005204">
    <property type="protein sequence ID" value="TYK22180.1"/>
    <property type="molecule type" value="Genomic_DNA"/>
</dbReference>
<gene>
    <name evidence="5" type="ORF">E5676_scaffold333G00440</name>
</gene>
<dbReference type="EC" id="3.4.19.12" evidence="3"/>
<keyword evidence="3" id="KW-0833">Ubl conjugation pathway</keyword>
<dbReference type="PANTHER" id="PTHR13312">
    <property type="entry name" value="HIV-INDUCED PROTEIN-7-LIKE PROTEASE"/>
    <property type="match status" value="1"/>
</dbReference>
<evidence type="ECO:0000313" key="6">
    <source>
        <dbReference type="Proteomes" id="UP000321947"/>
    </source>
</evidence>
<keyword evidence="2 3" id="KW-0378">Hydrolase</keyword>
<evidence type="ECO:0000313" key="5">
    <source>
        <dbReference type="EMBL" id="TYK22180.1"/>
    </source>
</evidence>
<name>A0A5D3DFL5_CUCMM</name>
<organism evidence="5 6">
    <name type="scientific">Cucumis melo var. makuwa</name>
    <name type="common">Oriental melon</name>
    <dbReference type="NCBI Taxonomy" id="1194695"/>
    <lineage>
        <taxon>Eukaryota</taxon>
        <taxon>Viridiplantae</taxon>
        <taxon>Streptophyta</taxon>
        <taxon>Embryophyta</taxon>
        <taxon>Tracheophyta</taxon>
        <taxon>Spermatophyta</taxon>
        <taxon>Magnoliopsida</taxon>
        <taxon>eudicotyledons</taxon>
        <taxon>Gunneridae</taxon>
        <taxon>Pentapetalae</taxon>
        <taxon>rosids</taxon>
        <taxon>fabids</taxon>
        <taxon>Cucurbitales</taxon>
        <taxon>Cucurbitaceae</taxon>
        <taxon>Benincaseae</taxon>
        <taxon>Cucumis</taxon>
    </lineage>
</organism>
<dbReference type="GO" id="GO:0004843">
    <property type="term" value="F:cysteine-type deubiquitinase activity"/>
    <property type="evidence" value="ECO:0007669"/>
    <property type="project" value="UniProtKB-UniRule"/>
</dbReference>
<comment type="catalytic activity">
    <reaction evidence="1 3">
        <text>Thiol-dependent hydrolysis of ester, thioester, amide, peptide and isopeptide bonds formed by the C-terminal Gly of ubiquitin (a 76-residue protein attached to proteins as an intracellular targeting signal).</text>
        <dbReference type="EC" id="3.4.19.12"/>
    </reaction>
</comment>
<dbReference type="Gene3D" id="3.90.70.80">
    <property type="match status" value="1"/>
</dbReference>
<keyword evidence="3" id="KW-0645">Protease</keyword>
<keyword evidence="3" id="KW-0963">Cytoplasm</keyword>
<dbReference type="PANTHER" id="PTHR13312:SF6">
    <property type="entry name" value="UBIQUITIN THIOESTERASE OTU"/>
    <property type="match status" value="1"/>
</dbReference>
<protein>
    <recommendedName>
        <fullName evidence="3">Ubiquitin thioesterase OTU</fullName>
        <ecNumber evidence="3">3.4.19.12</ecNumber>
    </recommendedName>
</protein>
<reference evidence="5 6" key="1">
    <citation type="submission" date="2019-08" db="EMBL/GenBank/DDBJ databases">
        <title>Draft genome sequences of two oriental melons (Cucumis melo L. var makuwa).</title>
        <authorList>
            <person name="Kwon S.-Y."/>
        </authorList>
    </citation>
    <scope>NUCLEOTIDE SEQUENCE [LARGE SCALE GENOMIC DNA]</scope>
    <source>
        <strain evidence="6">cv. Chang Bougi</strain>
        <tissue evidence="5">Leaf</tissue>
    </source>
</reference>
<evidence type="ECO:0000256" key="2">
    <source>
        <dbReference type="ARBA" id="ARBA00022801"/>
    </source>
</evidence>
<dbReference type="GO" id="GO:0030968">
    <property type="term" value="P:endoplasmic reticulum unfolded protein response"/>
    <property type="evidence" value="ECO:0007669"/>
    <property type="project" value="TreeGrafter"/>
</dbReference>
<dbReference type="Proteomes" id="UP000321947">
    <property type="component" value="Unassembled WGS sequence"/>
</dbReference>
<evidence type="ECO:0000256" key="1">
    <source>
        <dbReference type="ARBA" id="ARBA00000707"/>
    </source>
</evidence>
<dbReference type="AlphaFoldDB" id="A0A5D3DFL5"/>
<keyword evidence="3" id="KW-0788">Thiol protease</keyword>
<comment type="subcellular location">
    <subcellularLocation>
        <location evidence="3">Cytoplasm</location>
    </subcellularLocation>
</comment>
<dbReference type="Pfam" id="PF02338">
    <property type="entry name" value="OTU"/>
    <property type="match status" value="1"/>
</dbReference>
<feature type="domain" description="OTU" evidence="4">
    <location>
        <begin position="54"/>
        <end position="135"/>
    </location>
</feature>
<dbReference type="InterPro" id="IPR003323">
    <property type="entry name" value="OTU_dom"/>
</dbReference>
<sequence>MSTKERDLGTSTGTLARLTSSTIPIRLGCCLASVPVLHRLIGWMQVMRVTGVLADGRWLFRAIAHGACLRSGEEAPDDDRQRELADELRAKARLEFMHNHPFVGDFDVYVMRIQQPFVWGGEPELLMVSHVLKQVFIYIASHNFVS</sequence>
<evidence type="ECO:0000259" key="4">
    <source>
        <dbReference type="Pfam" id="PF02338"/>
    </source>
</evidence>
<dbReference type="GO" id="GO:0016579">
    <property type="term" value="P:protein deubiquitination"/>
    <property type="evidence" value="ECO:0007669"/>
    <property type="project" value="TreeGrafter"/>
</dbReference>
<comment type="function">
    <text evidence="3">Hydrolase that can remove conjugated ubiquitin from proteins and may therefore play an important regulatory role at the level of protein turnover by preventing degradation.</text>
</comment>
<proteinExistence type="predicted"/>
<accession>A0A5D3DFL5</accession>